<name>A0A5N7B4W0_9EURO</name>
<proteinExistence type="predicted"/>
<keyword evidence="1" id="KW-0732">Signal</keyword>
<feature type="signal peptide" evidence="1">
    <location>
        <begin position="1"/>
        <end position="19"/>
    </location>
</feature>
<dbReference type="AlphaFoldDB" id="A0A5N7B4W0"/>
<feature type="chain" id="PRO_5024876191" description="Ubiquitin 3 binding protein But2 C-terminal domain-containing protein" evidence="1">
    <location>
        <begin position="20"/>
        <end position="192"/>
    </location>
</feature>
<dbReference type="EMBL" id="ML736228">
    <property type="protein sequence ID" value="KAE8377144.1"/>
    <property type="molecule type" value="Genomic_DNA"/>
</dbReference>
<evidence type="ECO:0008006" key="4">
    <source>
        <dbReference type="Google" id="ProtNLM"/>
    </source>
</evidence>
<evidence type="ECO:0000313" key="2">
    <source>
        <dbReference type="EMBL" id="KAE8377144.1"/>
    </source>
</evidence>
<organism evidence="2 3">
    <name type="scientific">Aspergillus bertholletiae</name>
    <dbReference type="NCBI Taxonomy" id="1226010"/>
    <lineage>
        <taxon>Eukaryota</taxon>
        <taxon>Fungi</taxon>
        <taxon>Dikarya</taxon>
        <taxon>Ascomycota</taxon>
        <taxon>Pezizomycotina</taxon>
        <taxon>Eurotiomycetes</taxon>
        <taxon>Eurotiomycetidae</taxon>
        <taxon>Eurotiales</taxon>
        <taxon>Aspergillaceae</taxon>
        <taxon>Aspergillus</taxon>
        <taxon>Aspergillus subgen. Circumdati</taxon>
    </lineage>
</organism>
<reference evidence="2 3" key="1">
    <citation type="submission" date="2019-04" db="EMBL/GenBank/DDBJ databases">
        <title>Friends and foes A comparative genomics studyof 23 Aspergillus species from section Flavi.</title>
        <authorList>
            <consortium name="DOE Joint Genome Institute"/>
            <person name="Kjaerbolling I."/>
            <person name="Vesth T."/>
            <person name="Frisvad J.C."/>
            <person name="Nybo J.L."/>
            <person name="Theobald S."/>
            <person name="Kildgaard S."/>
            <person name="Isbrandt T."/>
            <person name="Kuo A."/>
            <person name="Sato A."/>
            <person name="Lyhne E.K."/>
            <person name="Kogle M.E."/>
            <person name="Wiebenga A."/>
            <person name="Kun R.S."/>
            <person name="Lubbers R.J."/>
            <person name="Makela M.R."/>
            <person name="Barry K."/>
            <person name="Chovatia M."/>
            <person name="Clum A."/>
            <person name="Daum C."/>
            <person name="Haridas S."/>
            <person name="He G."/>
            <person name="LaButti K."/>
            <person name="Lipzen A."/>
            <person name="Mondo S."/>
            <person name="Riley R."/>
            <person name="Salamov A."/>
            <person name="Simmons B.A."/>
            <person name="Magnuson J.K."/>
            <person name="Henrissat B."/>
            <person name="Mortensen U.H."/>
            <person name="Larsen T.O."/>
            <person name="Devries R.P."/>
            <person name="Grigoriev I.V."/>
            <person name="Machida M."/>
            <person name="Baker S.E."/>
            <person name="Andersen M.R."/>
        </authorList>
    </citation>
    <scope>NUCLEOTIDE SEQUENCE [LARGE SCALE GENOMIC DNA]</scope>
    <source>
        <strain evidence="2 3">IBT 29228</strain>
    </source>
</reference>
<evidence type="ECO:0000313" key="3">
    <source>
        <dbReference type="Proteomes" id="UP000326198"/>
    </source>
</evidence>
<evidence type="ECO:0000256" key="1">
    <source>
        <dbReference type="SAM" id="SignalP"/>
    </source>
</evidence>
<accession>A0A5N7B4W0</accession>
<keyword evidence="3" id="KW-1185">Reference proteome</keyword>
<dbReference type="Proteomes" id="UP000326198">
    <property type="component" value="Unassembled WGS sequence"/>
</dbReference>
<gene>
    <name evidence="2" type="ORF">BDV26DRAFT_219770</name>
</gene>
<protein>
    <recommendedName>
        <fullName evidence="4">Ubiquitin 3 binding protein But2 C-terminal domain-containing protein</fullName>
    </recommendedName>
</protein>
<sequence length="192" mass="19822">MKLSSTSAFVAALVAGVNGASIPRGHGSVPITFIGAANAQFTQDFPTDGTGVGISNPLSISHIASSTDGVTCSFEGIDHSHTVVSGQETVDVGPPQTQVFGVCNRDSERRNRHEVLITFVGAANAQFSQSFPLDGAETRITNPLSISHIESSTPGVSCTFNGIDHSVTTVSGVQTVDVGPPQTQTSGSCHRI</sequence>
<dbReference type="OrthoDB" id="4509278at2759"/>